<keyword evidence="9 11" id="KW-0131">Cell cycle</keyword>
<keyword evidence="5 9" id="KW-0697">Rotamase</keyword>
<dbReference type="GO" id="GO:0003755">
    <property type="term" value="F:peptidyl-prolyl cis-trans isomerase activity"/>
    <property type="evidence" value="ECO:0007669"/>
    <property type="project" value="UniProtKB-UniRule"/>
</dbReference>
<dbReference type="Proteomes" id="UP000035337">
    <property type="component" value="Chromosome"/>
</dbReference>
<dbReference type="InterPro" id="IPR008880">
    <property type="entry name" value="Trigger_fac_C"/>
</dbReference>
<dbReference type="InterPro" id="IPR008881">
    <property type="entry name" value="Trigger_fac_ribosome-bd_bac"/>
</dbReference>
<dbReference type="GO" id="GO:0015031">
    <property type="term" value="P:protein transport"/>
    <property type="evidence" value="ECO:0007669"/>
    <property type="project" value="UniProtKB-UniRule"/>
</dbReference>
<dbReference type="Gene3D" id="1.10.3120.10">
    <property type="entry name" value="Trigger factor, C-terminal domain"/>
    <property type="match status" value="1"/>
</dbReference>
<proteinExistence type="inferred from homology"/>
<evidence type="ECO:0000256" key="5">
    <source>
        <dbReference type="ARBA" id="ARBA00023110"/>
    </source>
</evidence>
<dbReference type="SUPFAM" id="SSF109998">
    <property type="entry name" value="Triger factor/SurA peptide-binding domain-like"/>
    <property type="match status" value="1"/>
</dbReference>
<evidence type="ECO:0000256" key="10">
    <source>
        <dbReference type="PROSITE-ProRule" id="PRU00277"/>
    </source>
</evidence>
<dbReference type="PATRIC" id="fig|1408281.3.peg.355"/>
<sequence length="442" mass="50031">MSQESKKIDYKSSVVTKKSCSITIDVEVSADIAAKEIEAAYGLIQKQAKIDGFRHGKAPISVVKEKFSKEAKDRAVENVVKATVFDALTKENFTPIDFPVVDEFDYELGQVFKYRFSAECHPVVEIKDYKEIPVKKEIFKVTDKSLAQSLDALRDRNAKLVPSKTGVVKEDSFVSVDYDAFDKDGNAIPSINAKNHLLDLGSQDTVKGFQKALKGAKIGDEEDAKVEYPADYPNKTLAGKTVTFKTKVVEIKEKELPELNDDFAKDLGAENLEDLKKKVTEAVEAEEKRRQDIDVEKQVMDYLLSKNKFDVPKTLVDGQKQTLVERMAQYMKNQGAPQEYINKQAELGDKKFEEEAERTVRLSYILNAIYAKENLTVTDADFETAKQKMKDENPQRAAAVDKYFAEKKENIGISIKEEKLFKFLLDNAKIKEEVKDMPLKKD</sequence>
<evidence type="ECO:0000259" key="12">
    <source>
        <dbReference type="PROSITE" id="PS50059"/>
    </source>
</evidence>
<dbReference type="GO" id="GO:0005737">
    <property type="term" value="C:cytoplasm"/>
    <property type="evidence" value="ECO:0007669"/>
    <property type="project" value="UniProtKB-SubCell"/>
</dbReference>
<comment type="similarity">
    <text evidence="2 9 11">Belongs to the FKBP-type PPIase family. Tig subfamily.</text>
</comment>
<evidence type="ECO:0000256" key="3">
    <source>
        <dbReference type="ARBA" id="ARBA00013194"/>
    </source>
</evidence>
<reference evidence="13 14" key="1">
    <citation type="submission" date="2014-09" db="EMBL/GenBank/DDBJ databases">
        <title>Complete genome sequence of Endomicrobium proavitum.</title>
        <authorList>
            <person name="Zheng H."/>
        </authorList>
    </citation>
    <scope>NUCLEOTIDE SEQUENCE [LARGE SCALE GENOMIC DNA]</scope>
    <source>
        <strain evidence="13 14">Rsa215</strain>
    </source>
</reference>
<dbReference type="OrthoDB" id="9767721at2"/>
<keyword evidence="9 11" id="KW-0132">Cell division</keyword>
<comment type="domain">
    <text evidence="9">Consists of 3 domains; the N-terminus binds the ribosome, the middle domain has PPIase activity, while the C-terminus has intrinsic chaperone activity on its own.</text>
</comment>
<dbReference type="HAMAP" id="MF_00303">
    <property type="entry name" value="Trigger_factor_Tig"/>
    <property type="match status" value="1"/>
</dbReference>
<gene>
    <name evidence="9 13" type="primary">tig</name>
    <name evidence="13" type="ORF">Epro_0342</name>
</gene>
<dbReference type="Pfam" id="PF05698">
    <property type="entry name" value="Trigger_C"/>
    <property type="match status" value="1"/>
</dbReference>
<evidence type="ECO:0000313" key="14">
    <source>
        <dbReference type="Proteomes" id="UP000035337"/>
    </source>
</evidence>
<evidence type="ECO:0000256" key="8">
    <source>
        <dbReference type="ARBA" id="ARBA00029986"/>
    </source>
</evidence>
<evidence type="ECO:0000256" key="1">
    <source>
        <dbReference type="ARBA" id="ARBA00000971"/>
    </source>
</evidence>
<dbReference type="EMBL" id="CP009498">
    <property type="protein sequence ID" value="AKL97721.1"/>
    <property type="molecule type" value="Genomic_DNA"/>
</dbReference>
<feature type="domain" description="PPIase FKBP-type" evidence="12">
    <location>
        <begin position="171"/>
        <end position="257"/>
    </location>
</feature>
<dbReference type="SUPFAM" id="SSF102735">
    <property type="entry name" value="Trigger factor ribosome-binding domain"/>
    <property type="match status" value="1"/>
</dbReference>
<evidence type="ECO:0000256" key="7">
    <source>
        <dbReference type="ARBA" id="ARBA00023235"/>
    </source>
</evidence>
<evidence type="ECO:0000256" key="4">
    <source>
        <dbReference type="ARBA" id="ARBA00016902"/>
    </source>
</evidence>
<dbReference type="InterPro" id="IPR027304">
    <property type="entry name" value="Trigger_fact/SurA_dom_sf"/>
</dbReference>
<dbReference type="Gene3D" id="3.30.70.1050">
    <property type="entry name" value="Trigger factor ribosome-binding domain"/>
    <property type="match status" value="1"/>
</dbReference>
<evidence type="ECO:0000256" key="9">
    <source>
        <dbReference type="HAMAP-Rule" id="MF_00303"/>
    </source>
</evidence>
<keyword evidence="9" id="KW-0963">Cytoplasm</keyword>
<dbReference type="Pfam" id="PF00254">
    <property type="entry name" value="FKBP_C"/>
    <property type="match status" value="1"/>
</dbReference>
<comment type="function">
    <text evidence="9">Involved in protein export. Acts as a chaperone by maintaining the newly synthesized protein in an open conformation. Functions as a peptidyl-prolyl cis-trans isomerase.</text>
</comment>
<protein>
    <recommendedName>
        <fullName evidence="4 9">Trigger factor</fullName>
        <shortName evidence="9">TF</shortName>
        <ecNumber evidence="3 9">5.2.1.8</ecNumber>
    </recommendedName>
    <alternativeName>
        <fullName evidence="8 9">PPIase</fullName>
    </alternativeName>
</protein>
<dbReference type="EC" id="5.2.1.8" evidence="3 9"/>
<dbReference type="KEGG" id="epo:Epro_0342"/>
<dbReference type="PROSITE" id="PS50059">
    <property type="entry name" value="FKBP_PPIASE"/>
    <property type="match status" value="1"/>
</dbReference>
<dbReference type="RefSeq" id="WP_052570018.1">
    <property type="nucleotide sequence ID" value="NZ_CP009498.1"/>
</dbReference>
<dbReference type="STRING" id="1408281.Epro_0342"/>
<name>A0A0G3WGC9_9BACT</name>
<evidence type="ECO:0000256" key="6">
    <source>
        <dbReference type="ARBA" id="ARBA00023186"/>
    </source>
</evidence>
<dbReference type="GO" id="GO:0051301">
    <property type="term" value="P:cell division"/>
    <property type="evidence" value="ECO:0007669"/>
    <property type="project" value="UniProtKB-KW"/>
</dbReference>
<dbReference type="NCBIfam" id="TIGR00115">
    <property type="entry name" value="tig"/>
    <property type="match status" value="1"/>
</dbReference>
<dbReference type="InterPro" id="IPR001179">
    <property type="entry name" value="PPIase_FKBP_dom"/>
</dbReference>
<dbReference type="GO" id="GO:0006457">
    <property type="term" value="P:protein folding"/>
    <property type="evidence" value="ECO:0007669"/>
    <property type="project" value="UniProtKB-UniRule"/>
</dbReference>
<evidence type="ECO:0000256" key="2">
    <source>
        <dbReference type="ARBA" id="ARBA00005464"/>
    </source>
</evidence>
<comment type="subcellular location">
    <subcellularLocation>
        <location evidence="9">Cytoplasm</location>
    </subcellularLocation>
    <text evidence="9">About half TF is bound to the ribosome near the polypeptide exit tunnel while the other half is free in the cytoplasm.</text>
</comment>
<accession>A0A0G3WGC9</accession>
<keyword evidence="7 9" id="KW-0413">Isomerase</keyword>
<keyword evidence="6 9" id="KW-0143">Chaperone</keyword>
<dbReference type="SUPFAM" id="SSF54534">
    <property type="entry name" value="FKBP-like"/>
    <property type="match status" value="1"/>
</dbReference>
<comment type="catalytic activity">
    <reaction evidence="1 9 10">
        <text>[protein]-peptidylproline (omega=180) = [protein]-peptidylproline (omega=0)</text>
        <dbReference type="Rhea" id="RHEA:16237"/>
        <dbReference type="Rhea" id="RHEA-COMP:10747"/>
        <dbReference type="Rhea" id="RHEA-COMP:10748"/>
        <dbReference type="ChEBI" id="CHEBI:83833"/>
        <dbReference type="ChEBI" id="CHEBI:83834"/>
        <dbReference type="EC" id="5.2.1.8"/>
    </reaction>
</comment>
<evidence type="ECO:0000313" key="13">
    <source>
        <dbReference type="EMBL" id="AKL97721.1"/>
    </source>
</evidence>
<evidence type="ECO:0000256" key="11">
    <source>
        <dbReference type="RuleBase" id="RU003914"/>
    </source>
</evidence>
<dbReference type="InterPro" id="IPR005215">
    <property type="entry name" value="Trig_fac"/>
</dbReference>
<dbReference type="InterPro" id="IPR046357">
    <property type="entry name" value="PPIase_dom_sf"/>
</dbReference>
<dbReference type="PIRSF" id="PIRSF003095">
    <property type="entry name" value="Trigger_factor"/>
    <property type="match status" value="1"/>
</dbReference>
<dbReference type="InterPro" id="IPR037041">
    <property type="entry name" value="Trigger_fac_C_sf"/>
</dbReference>
<dbReference type="Pfam" id="PF05697">
    <property type="entry name" value="Trigger_N"/>
    <property type="match status" value="1"/>
</dbReference>
<organism evidence="13 14">
    <name type="scientific">Endomicrobium proavitum</name>
    <dbReference type="NCBI Taxonomy" id="1408281"/>
    <lineage>
        <taxon>Bacteria</taxon>
        <taxon>Pseudomonadati</taxon>
        <taxon>Elusimicrobiota</taxon>
        <taxon>Endomicrobiia</taxon>
        <taxon>Endomicrobiales</taxon>
        <taxon>Endomicrobiaceae</taxon>
        <taxon>Endomicrobium</taxon>
    </lineage>
</organism>
<keyword evidence="14" id="KW-1185">Reference proteome</keyword>
<dbReference type="AlphaFoldDB" id="A0A0G3WGC9"/>
<dbReference type="Gene3D" id="3.10.50.40">
    <property type="match status" value="1"/>
</dbReference>
<dbReference type="InterPro" id="IPR036611">
    <property type="entry name" value="Trigger_fac_ribosome-bd_sf"/>
</dbReference>